<name>A0A194XUP0_MOLSC</name>
<evidence type="ECO:0000313" key="3">
    <source>
        <dbReference type="Proteomes" id="UP000070700"/>
    </source>
</evidence>
<dbReference type="GeneID" id="28822457"/>
<gene>
    <name evidence="2" type="ORF">LY89DRAFT_663858</name>
</gene>
<dbReference type="RefSeq" id="XP_018077777.1">
    <property type="nucleotide sequence ID" value="XM_018212731.1"/>
</dbReference>
<dbReference type="AlphaFoldDB" id="A0A194XUP0"/>
<reference evidence="2 3" key="1">
    <citation type="submission" date="2015-10" db="EMBL/GenBank/DDBJ databases">
        <title>Full genome of DAOMC 229536 Phialocephala scopiformis, a fungal endophyte of spruce producing the potent anti-insectan compound rugulosin.</title>
        <authorList>
            <consortium name="DOE Joint Genome Institute"/>
            <person name="Walker A.K."/>
            <person name="Frasz S.L."/>
            <person name="Seifert K.A."/>
            <person name="Miller J.D."/>
            <person name="Mondo S.J."/>
            <person name="Labutti K."/>
            <person name="Lipzen A."/>
            <person name="Dockter R."/>
            <person name="Kennedy M."/>
            <person name="Grigoriev I.V."/>
            <person name="Spatafora J.W."/>
        </authorList>
    </citation>
    <scope>NUCLEOTIDE SEQUENCE [LARGE SCALE GENOMIC DNA]</scope>
    <source>
        <strain evidence="2 3">CBS 120377</strain>
    </source>
</reference>
<sequence length="312" mass="36199">MGEARDGDQNCFPGASSFYSARLLWKVLSQTKAIVSVLKAEKNGVKRKISVRKTRTREWVEKGGYTDPEKRRRNVKTSCYLCKFVSIPSFFHLVFSNEKRLRPLNASNSTLDLPYFSPANYPPYQESITYLPITRSQPPALPRRSTSLPYYKILKQLKRLQIVTGPHPPLLDFRLRDMEEGLIWRSVAENKARDEIWKLALQISHEENCVRELLLAIGSSRGRERHCLHALRELRALLAQGRRVWEISFLSIYLLAYLNTLLGDRRAVRCWMRTAYRVLKGALRVFGADEEGMRLPEMMIDVVGAFRRLELR</sequence>
<dbReference type="Proteomes" id="UP000070700">
    <property type="component" value="Unassembled WGS sequence"/>
</dbReference>
<keyword evidence="3" id="KW-1185">Reference proteome</keyword>
<dbReference type="OrthoDB" id="3516997at2759"/>
<proteinExistence type="predicted"/>
<organism evidence="2 3">
    <name type="scientific">Mollisia scopiformis</name>
    <name type="common">Conifer needle endophyte fungus</name>
    <name type="synonym">Phialocephala scopiformis</name>
    <dbReference type="NCBI Taxonomy" id="149040"/>
    <lineage>
        <taxon>Eukaryota</taxon>
        <taxon>Fungi</taxon>
        <taxon>Dikarya</taxon>
        <taxon>Ascomycota</taxon>
        <taxon>Pezizomycotina</taxon>
        <taxon>Leotiomycetes</taxon>
        <taxon>Helotiales</taxon>
        <taxon>Mollisiaceae</taxon>
        <taxon>Mollisia</taxon>
    </lineage>
</organism>
<evidence type="ECO:0000256" key="1">
    <source>
        <dbReference type="SAM" id="Phobius"/>
    </source>
</evidence>
<keyword evidence="1" id="KW-0812">Transmembrane</keyword>
<dbReference type="KEGG" id="psco:LY89DRAFT_663858"/>
<dbReference type="EMBL" id="KQ947405">
    <property type="protein sequence ID" value="KUJ23422.1"/>
    <property type="molecule type" value="Genomic_DNA"/>
</dbReference>
<evidence type="ECO:0000313" key="2">
    <source>
        <dbReference type="EMBL" id="KUJ23422.1"/>
    </source>
</evidence>
<keyword evidence="1" id="KW-0472">Membrane</keyword>
<keyword evidence="1" id="KW-1133">Transmembrane helix</keyword>
<accession>A0A194XUP0</accession>
<feature type="transmembrane region" description="Helical" evidence="1">
    <location>
        <begin position="244"/>
        <end position="263"/>
    </location>
</feature>
<protein>
    <submittedName>
        <fullName evidence="2">Uncharacterized protein</fullName>
    </submittedName>
</protein>
<dbReference type="InParanoid" id="A0A194XUP0"/>